<dbReference type="CDD" id="cd00102">
    <property type="entry name" value="IPT"/>
    <property type="match status" value="4"/>
</dbReference>
<dbReference type="InterPro" id="IPR052387">
    <property type="entry name" value="Fibrocystin"/>
</dbReference>
<keyword evidence="2" id="KW-0175">Coiled coil</keyword>
<keyword evidence="4" id="KW-0969">Cilium</keyword>
<gene>
    <name evidence="4" type="ORF">L21TH_0062</name>
</gene>
<proteinExistence type="predicted"/>
<dbReference type="RefSeq" id="WP_006305563.1">
    <property type="nucleotide sequence ID" value="NZ_ARZA01000007.1"/>
</dbReference>
<dbReference type="InterPro" id="IPR013783">
    <property type="entry name" value="Ig-like_fold"/>
</dbReference>
<dbReference type="InterPro" id="IPR036116">
    <property type="entry name" value="FN3_sf"/>
</dbReference>
<dbReference type="PROSITE" id="PS50853">
    <property type="entry name" value="FN3"/>
    <property type="match status" value="1"/>
</dbReference>
<evidence type="ECO:0000256" key="1">
    <source>
        <dbReference type="ARBA" id="ARBA00022729"/>
    </source>
</evidence>
<evidence type="ECO:0000313" key="4">
    <source>
        <dbReference type="EMBL" id="EOD01856.1"/>
    </source>
</evidence>
<dbReference type="SUPFAM" id="SSF49265">
    <property type="entry name" value="Fibronectin type III"/>
    <property type="match status" value="1"/>
</dbReference>
<feature type="domain" description="Fibronectin type-III" evidence="3">
    <location>
        <begin position="1715"/>
        <end position="1802"/>
    </location>
</feature>
<comment type="caution">
    <text evidence="4">The sequence shown here is derived from an EMBL/GenBank/DDBJ whole genome shotgun (WGS) entry which is preliminary data.</text>
</comment>
<dbReference type="Proteomes" id="UP000013378">
    <property type="component" value="Unassembled WGS sequence"/>
</dbReference>
<name>R1CT81_9FIRM</name>
<dbReference type="OrthoDB" id="1656124at2"/>
<reference evidence="4 5" key="1">
    <citation type="journal article" date="2015" name="Geomicrobiol. J.">
        <title>Caldisalinibacter kiritimatiensis gen. nov., sp. nov., a moderately thermohalophilic thiosulfate-reducing bacterium from a hypersaline microbial mat.</title>
        <authorList>
            <person name="Ben Hania W."/>
            <person name="Joseph M."/>
            <person name="Fiebig A."/>
            <person name="Bunk B."/>
            <person name="Klenk H.-P."/>
            <person name="Fardeau M.-L."/>
            <person name="Spring S."/>
        </authorList>
    </citation>
    <scope>NUCLEOTIDE SEQUENCE [LARGE SCALE GENOMIC DNA]</scope>
    <source>
        <strain evidence="4 5">L21-TH-D2</strain>
    </source>
</reference>
<dbReference type="CDD" id="cd00063">
    <property type="entry name" value="FN3"/>
    <property type="match status" value="1"/>
</dbReference>
<dbReference type="PATRIC" id="fig|1304284.3.peg.62"/>
<dbReference type="PANTHER" id="PTHR46769:SF2">
    <property type="entry name" value="FIBROCYSTIN-L ISOFORM 2 PRECURSOR-RELATED"/>
    <property type="match status" value="1"/>
</dbReference>
<evidence type="ECO:0000256" key="2">
    <source>
        <dbReference type="SAM" id="Coils"/>
    </source>
</evidence>
<keyword evidence="1" id="KW-0732">Signal</keyword>
<dbReference type="InterPro" id="IPR002909">
    <property type="entry name" value="IPT_dom"/>
</dbReference>
<dbReference type="Gene3D" id="2.60.40.10">
    <property type="entry name" value="Immunoglobulins"/>
    <property type="match status" value="7"/>
</dbReference>
<dbReference type="SMART" id="SM00060">
    <property type="entry name" value="FN3"/>
    <property type="match status" value="1"/>
</dbReference>
<dbReference type="Pfam" id="PF00041">
    <property type="entry name" value="fn3"/>
    <property type="match status" value="1"/>
</dbReference>
<accession>R1CT81</accession>
<dbReference type="Pfam" id="PF01833">
    <property type="entry name" value="TIG"/>
    <property type="match status" value="5"/>
</dbReference>
<dbReference type="PANTHER" id="PTHR46769">
    <property type="entry name" value="POLYCYSTIC KIDNEY AND HEPATIC DISEASE 1 (AUTOSOMAL RECESSIVE)-LIKE 1"/>
    <property type="match status" value="1"/>
</dbReference>
<dbReference type="STRING" id="1304284.L21TH_0062"/>
<evidence type="ECO:0000313" key="5">
    <source>
        <dbReference type="Proteomes" id="UP000013378"/>
    </source>
</evidence>
<protein>
    <submittedName>
        <fullName evidence="4">Flagellar hook-length control protein FliK</fullName>
    </submittedName>
</protein>
<keyword evidence="5" id="KW-1185">Reference proteome</keyword>
<dbReference type="InterPro" id="IPR003961">
    <property type="entry name" value="FN3_dom"/>
</dbReference>
<dbReference type="CDD" id="cd00603">
    <property type="entry name" value="IPT_PCSR"/>
    <property type="match status" value="1"/>
</dbReference>
<keyword evidence="4" id="KW-0966">Cell projection</keyword>
<dbReference type="SMART" id="SM00429">
    <property type="entry name" value="IPT"/>
    <property type="match status" value="5"/>
</dbReference>
<dbReference type="SUPFAM" id="SSF81296">
    <property type="entry name" value="E set domains"/>
    <property type="match status" value="5"/>
</dbReference>
<keyword evidence="4" id="KW-0282">Flagellum</keyword>
<dbReference type="EMBL" id="ARZA01000007">
    <property type="protein sequence ID" value="EOD01856.1"/>
    <property type="molecule type" value="Genomic_DNA"/>
</dbReference>
<evidence type="ECO:0000259" key="3">
    <source>
        <dbReference type="PROSITE" id="PS50853"/>
    </source>
</evidence>
<dbReference type="eggNOG" id="COG4733">
    <property type="taxonomic scope" value="Bacteria"/>
</dbReference>
<organism evidence="4 5">
    <name type="scientific">Caldisalinibacter kiritimatiensis</name>
    <dbReference type="NCBI Taxonomy" id="1304284"/>
    <lineage>
        <taxon>Bacteria</taxon>
        <taxon>Bacillati</taxon>
        <taxon>Bacillota</taxon>
        <taxon>Tissierellia</taxon>
        <taxon>Tissierellales</taxon>
        <taxon>Thermohalobacteraceae</taxon>
        <taxon>Caldisalinibacter</taxon>
    </lineage>
</organism>
<dbReference type="InterPro" id="IPR014756">
    <property type="entry name" value="Ig_E-set"/>
</dbReference>
<feature type="coiled-coil region" evidence="2">
    <location>
        <begin position="1797"/>
        <end position="1824"/>
    </location>
</feature>
<sequence length="2029" mass="227884">MKKIISFITIFALLLTITGINEIAYAIDIGEGATVTEVTVGKRYNSNLEIEYMYVLIKGSGLKDKEVYYLTPGYGATLLTNRTLNTETILQFDVTSIENQFTGDVNIKIGDVTIPVDFSEMPTLKSVDKKTVNVDENDDLTIEGTNLDKINTSDSGIEYKGFINDADMGDFITNSSDSELELTDPKPEGEYGLQDIIFKKIVEEVPDTSPAVTVEYRYEDQFSYIKNISIDGFDMYPNRGAAGSTLYFTGTDMNKYSAFLLKDLKGEEYKFTNENKTKFINLVPDGDKNILSVEVPDLPTGEYYVMLTNPISDGEDPEENITDMFLVPDKFTIINEGNKMQIISVDPQEGPDTGEEVAITGKYFGTLNIDELVLDDSDDYTAEIEPDLKDELTITYNSNATYKGEVVSNLQRKVIVIIGNKQQFVNEGSFGTFDELYVNAMFDSANSEPVQDVIIETETTFTCGGKDYRFIERAELKNGYEFIPSSVTPEVTNISPNFIEVEQDGVDYKTKHDILLAIQGNNNFMVYREYDEDTETTITRYPIVRIKQGTSTEIEINKNTNQILDKNGNVFEKEGQPVEPEIYFLDDNGEIVDGSQGNQAASKIVLYIPKGVIISQPIPNPASMDLEVVNPVMNSSDEGLKTVIYDAINFVEVLESPIISSVNPNVINVEGGEQIEIIGSNFKEGVKVFLDGQEIEDITRQGDGKKITFTAPPGREARTQLLVMNPDGGMDVHEFIYVKTYTEPRIDSISPQEGMADTLAVIKGDNLLKTDPTATSLTDLGIQKLIGTKVLLDGEDINRYNKPLGKIELQDYTPEVGKEIIRIEDNKLKVADYYYSVVLQQEDLDTAEVIDNFYTLTIQPDGTPIISDGVNDEYTIELDGSEIKAKTEGKTYTLDIQLGHIIFNDGVQDTLKLRIRTLYEIEDGEITGNRVKVNSRNELYFYVPNLVAEGYYDVTIVNPDTKSYTVEDGFYYFKSPNKKPMIDTIEPSQGSTEGGYYIEIIGQDFYDNGTKKTSVYIGGIKVNDEDVIVSTDNTSMKVKVPPYPGDIREELGLDRKTVPVVVVNPDGGSDYKEDGFTYIIPTSHPEIDLLSKTEGKAAGGDYVQIIGSDFRFYEPFIDLDGDAVYDPGTEEYTDVNGNGQFDDITGLGIVEDLTEQEKILLPNVYFGDNSAEIIEYADGYLLVKTPDGEIGKVDVYVVNNDFGVSNKKSFNYVPSDPKIEDIVPNEGTRLGGDTIEIYGEEFVKSKIEVYEEDVDGNIVTTEKDMVLVRFGDNTNLEDEESGNIVSGKAKVELDGGLTVDYDSIKNKLIVTIKEKDKEYTREYNDYDDTDKFIDVTTLKNVEDSSNYSRHEYIRIRVEDRRLLVERGYSPEVVTVYEDTLEVLTPSYHLVGPVPVTVINPDKQTAEGQFTYKSPDSNPIITSITPIHDEVLNEATGEIDHYEIQSVIEGGILLTIEGSDFRRGVKVMVGSEEAEIVSKSNDDDKIIIRSPKGREIDINKLLKIVVINEDGGMVDSVNSTGLEHPIYYKYLPTITEPIIESVTPNKGSAGGGEWIEITGNNFRVGPGEIEVRIGGKLANIDYDQSRYDKLVVRTPSSDYLGPVDVYVKNTLELGEAVLKDGFTYYSNPQITDVTPDEVHITGGQKVIIEGRMFLEGVKVYFDDTPVSQVTFLDENTIEVVTPEGEEGYKDIKIENTDGGMCVESDGIKYILPIPETPRGFDAEPGHERSIVLTWDEVEGADRYKIYGREKGEDDYKFIAETTELEYYLKDLEPDTKYYFKLWALNEYGESEDYDYARATTLETDEDEENEKYEEYEEIKQEGTEDTKITYSSGEVLIDLPLEYSPWEYNVDLTDSKYKDIEELQINIPLSVINRGAGSINLKTKEVLAHIPISSIWTSVYYIGTGQDEDDANVIIKISKLSKAEKSRITKSLNRREKAISEGYKIELILQVSRTTEKLQLNDDINFGILIDNENIDKNKLYLAKFNPELNKLQENEFYVSQVYKYDYTKTVYNVYGEIKKDGKFIVIYKK</sequence>